<sequence length="114" mass="13119">MYIQICIEQLPVKMSLIGLPEKFLEEIFGYLDVNDMMNAWLAVGKDGSEGYWAQVCKREGYTRLEGFDDSWKNIVTYNINWRANKSGTRKYVLDSTNILKSQFSIFLGQESDSG</sequence>
<name>A0A1B6HZL5_9HEMI</name>
<evidence type="ECO:0000313" key="2">
    <source>
        <dbReference type="EMBL" id="JAS80102.1"/>
    </source>
</evidence>
<gene>
    <name evidence="2" type="ORF">g.29975</name>
</gene>
<feature type="domain" description="F-box" evidence="1">
    <location>
        <begin position="13"/>
        <end position="38"/>
    </location>
</feature>
<organism evidence="2">
    <name type="scientific">Homalodisca liturata</name>
    <dbReference type="NCBI Taxonomy" id="320908"/>
    <lineage>
        <taxon>Eukaryota</taxon>
        <taxon>Metazoa</taxon>
        <taxon>Ecdysozoa</taxon>
        <taxon>Arthropoda</taxon>
        <taxon>Hexapoda</taxon>
        <taxon>Insecta</taxon>
        <taxon>Pterygota</taxon>
        <taxon>Neoptera</taxon>
        <taxon>Paraneoptera</taxon>
        <taxon>Hemiptera</taxon>
        <taxon>Auchenorrhyncha</taxon>
        <taxon>Membracoidea</taxon>
        <taxon>Cicadellidae</taxon>
        <taxon>Cicadellinae</taxon>
        <taxon>Proconiini</taxon>
        <taxon>Homalodisca</taxon>
    </lineage>
</organism>
<dbReference type="CDD" id="cd09917">
    <property type="entry name" value="F-box_SF"/>
    <property type="match status" value="1"/>
</dbReference>
<accession>A0A1B6HZL5</accession>
<dbReference type="InterPro" id="IPR001810">
    <property type="entry name" value="F-box_dom"/>
</dbReference>
<dbReference type="EMBL" id="GECU01027604">
    <property type="protein sequence ID" value="JAS80102.1"/>
    <property type="molecule type" value="Transcribed_RNA"/>
</dbReference>
<protein>
    <recommendedName>
        <fullName evidence="1">F-box domain-containing protein</fullName>
    </recommendedName>
</protein>
<dbReference type="PROSITE" id="PS50181">
    <property type="entry name" value="FBOX"/>
    <property type="match status" value="1"/>
</dbReference>
<proteinExistence type="predicted"/>
<evidence type="ECO:0000259" key="1">
    <source>
        <dbReference type="PROSITE" id="PS50181"/>
    </source>
</evidence>
<reference evidence="2" key="1">
    <citation type="submission" date="2015-11" db="EMBL/GenBank/DDBJ databases">
        <title>De novo transcriptome assembly of four potential Pierce s Disease insect vectors from Arizona vineyards.</title>
        <authorList>
            <person name="Tassone E.E."/>
        </authorList>
    </citation>
    <scope>NUCLEOTIDE SEQUENCE</scope>
</reference>
<dbReference type="AlphaFoldDB" id="A0A1B6HZL5"/>
<feature type="non-terminal residue" evidence="2">
    <location>
        <position position="114"/>
    </location>
</feature>